<dbReference type="Pfam" id="PF13516">
    <property type="entry name" value="LRR_6"/>
    <property type="match status" value="3"/>
</dbReference>
<dbReference type="InterPro" id="IPR032675">
    <property type="entry name" value="LRR_dom_sf"/>
</dbReference>
<name>A0A1R2BEX7_9CILI</name>
<dbReference type="PANTHER" id="PTHR24111:SF0">
    <property type="entry name" value="LEUCINE-RICH REPEAT-CONTAINING PROTEIN"/>
    <property type="match status" value="1"/>
</dbReference>
<dbReference type="SMART" id="SM00368">
    <property type="entry name" value="LRR_RI"/>
    <property type="match status" value="6"/>
</dbReference>
<dbReference type="InterPro" id="IPR052201">
    <property type="entry name" value="LRR-containing_regulator"/>
</dbReference>
<dbReference type="Gene3D" id="3.80.10.10">
    <property type="entry name" value="Ribonuclease Inhibitor"/>
    <property type="match status" value="3"/>
</dbReference>
<dbReference type="AlphaFoldDB" id="A0A1R2BEX7"/>
<dbReference type="Proteomes" id="UP000187209">
    <property type="component" value="Unassembled WGS sequence"/>
</dbReference>
<comment type="caution">
    <text evidence="3">The sequence shown here is derived from an EMBL/GenBank/DDBJ whole genome shotgun (WGS) entry which is preliminary data.</text>
</comment>
<dbReference type="InterPro" id="IPR001611">
    <property type="entry name" value="Leu-rich_rpt"/>
</dbReference>
<keyword evidence="4" id="KW-1185">Reference proteome</keyword>
<accession>A0A1R2BEX7</accession>
<sequence length="742" mass="84983">MDKNLGIRMTWDKLTSVMNPSPPKLPHNAIRSTRNSILHILPIRNTNETISIRNDNTIESSFTRKGSLNYSSVRSSSATDPLDFKQSYLSFDESTRRNSSLAKKVKREISQKLIRELFTAKCADLQRDVNKEQENLFVKNSLQFFVNNTFSLCNMSLSGASAKVIAKILQISNSICRVNLEKNHFGSKGCIEICTSIKKNQNIIDLNLSNNDIVSNNAGELINLLITDHLISINLSSKENLHKNTLGNCPNIEKLFILKTLNFLNLAGTKISKKNFLKIKDALRGNTGIIYLNLSHNKKLGKGFKGFTEALATTRIEELMINGCKLKDINSHYLAVMIKAMKTLRKLDLSENGFTDEGMSLIISSVGHNNSLKWLNISKNKLVKGIPKELYDFFINNHTLECLKLSNCFLRNNLSILIPSLQKAETLQKLDLSFNEINNEGAYFIAVALQKNFSIKSLNLSFNNIKNKGGISLSNAIEQNPILEELNLKDNSIKNKAAERLYDMIHKNKNIIKVNLKHNLANVKILQNIETILNKRMKKAEKINVPEIKKKVGWLKKNQEKNQNVYKQIERKNKEHNIYKDKVDKLSQTLHAMKGEDLQKKTINENKKFEAQQINVVMDSMLEKLELEAKEFQNSSALKIKKMKGEIDFIETDSTFWEIKYAGTKAIVMIKNPKYLRMSQEYNQAIIEKEKVKKILEELKSKLKTLHHELFVIKNYNTFSLCFIDEKHKYHTLPVKFTKNIN</sequence>
<gene>
    <name evidence="3" type="ORF">SteCoe_25693</name>
</gene>
<evidence type="ECO:0008006" key="5">
    <source>
        <dbReference type="Google" id="ProtNLM"/>
    </source>
</evidence>
<evidence type="ECO:0000256" key="2">
    <source>
        <dbReference type="SAM" id="Coils"/>
    </source>
</evidence>
<keyword evidence="2" id="KW-0175">Coiled coil</keyword>
<dbReference type="PANTHER" id="PTHR24111">
    <property type="entry name" value="LEUCINE-RICH REPEAT-CONTAINING PROTEIN 34"/>
    <property type="match status" value="1"/>
</dbReference>
<dbReference type="SUPFAM" id="SSF52047">
    <property type="entry name" value="RNI-like"/>
    <property type="match status" value="1"/>
</dbReference>
<dbReference type="EMBL" id="MPUH01000703">
    <property type="protein sequence ID" value="OMJ75215.1"/>
    <property type="molecule type" value="Genomic_DNA"/>
</dbReference>
<evidence type="ECO:0000313" key="4">
    <source>
        <dbReference type="Proteomes" id="UP000187209"/>
    </source>
</evidence>
<protein>
    <recommendedName>
        <fullName evidence="5">Protein kinase domain-containing protein</fullName>
    </recommendedName>
</protein>
<dbReference type="OrthoDB" id="292937at2759"/>
<evidence type="ECO:0000313" key="3">
    <source>
        <dbReference type="EMBL" id="OMJ75215.1"/>
    </source>
</evidence>
<reference evidence="3 4" key="1">
    <citation type="submission" date="2016-11" db="EMBL/GenBank/DDBJ databases">
        <title>The macronuclear genome of Stentor coeruleus: a giant cell with tiny introns.</title>
        <authorList>
            <person name="Slabodnick M."/>
            <person name="Ruby J.G."/>
            <person name="Reiff S.B."/>
            <person name="Swart E.C."/>
            <person name="Gosai S."/>
            <person name="Prabakaran S."/>
            <person name="Witkowska E."/>
            <person name="Larue G.E."/>
            <person name="Fisher S."/>
            <person name="Freeman R.M."/>
            <person name="Gunawardena J."/>
            <person name="Chu W."/>
            <person name="Stover N.A."/>
            <person name="Gregory B.D."/>
            <person name="Nowacki M."/>
            <person name="Derisi J."/>
            <person name="Roy S.W."/>
            <person name="Marshall W.F."/>
            <person name="Sood P."/>
        </authorList>
    </citation>
    <scope>NUCLEOTIDE SEQUENCE [LARGE SCALE GENOMIC DNA]</scope>
    <source>
        <strain evidence="3">WM001</strain>
    </source>
</reference>
<feature type="coiled-coil region" evidence="2">
    <location>
        <begin position="555"/>
        <end position="589"/>
    </location>
</feature>
<organism evidence="3 4">
    <name type="scientific">Stentor coeruleus</name>
    <dbReference type="NCBI Taxonomy" id="5963"/>
    <lineage>
        <taxon>Eukaryota</taxon>
        <taxon>Sar</taxon>
        <taxon>Alveolata</taxon>
        <taxon>Ciliophora</taxon>
        <taxon>Postciliodesmatophora</taxon>
        <taxon>Heterotrichea</taxon>
        <taxon>Heterotrichida</taxon>
        <taxon>Stentoridae</taxon>
        <taxon>Stentor</taxon>
    </lineage>
</organism>
<keyword evidence="1" id="KW-0677">Repeat</keyword>
<evidence type="ECO:0000256" key="1">
    <source>
        <dbReference type="ARBA" id="ARBA00022737"/>
    </source>
</evidence>
<feature type="coiled-coil region" evidence="2">
    <location>
        <begin position="682"/>
        <end position="709"/>
    </location>
</feature>
<proteinExistence type="predicted"/>